<keyword evidence="1" id="KW-0479">Metal-binding</keyword>
<evidence type="ECO:0000256" key="2">
    <source>
        <dbReference type="ARBA" id="ARBA00022741"/>
    </source>
</evidence>
<gene>
    <name evidence="6" type="ORF">GQF42_41600</name>
</gene>
<keyword evidence="3 4" id="KW-0067">ATP-binding</keyword>
<dbReference type="PROSITE" id="PS50975">
    <property type="entry name" value="ATP_GRASP"/>
    <property type="match status" value="1"/>
</dbReference>
<feature type="domain" description="ATP-grasp" evidence="5">
    <location>
        <begin position="118"/>
        <end position="302"/>
    </location>
</feature>
<dbReference type="GO" id="GO:0046872">
    <property type="term" value="F:metal ion binding"/>
    <property type="evidence" value="ECO:0007669"/>
    <property type="project" value="UniProtKB-KW"/>
</dbReference>
<reference evidence="6 7" key="1">
    <citation type="submission" date="2019-12" db="EMBL/GenBank/DDBJ databases">
        <title>Streptomyces sp. strain T44 isolated from rhizosphere soil of Broussonetia papyrifera.</title>
        <authorList>
            <person name="Mo P."/>
        </authorList>
    </citation>
    <scope>NUCLEOTIDE SEQUENCE [LARGE SCALE GENOMIC DNA]</scope>
    <source>
        <strain evidence="6 7">T44</strain>
    </source>
</reference>
<organism evidence="6 7">
    <name type="scientific">Streptomyces broussonetiae</name>
    <dbReference type="NCBI Taxonomy" id="2686304"/>
    <lineage>
        <taxon>Bacteria</taxon>
        <taxon>Bacillati</taxon>
        <taxon>Actinomycetota</taxon>
        <taxon>Actinomycetes</taxon>
        <taxon>Kitasatosporales</taxon>
        <taxon>Streptomycetaceae</taxon>
        <taxon>Streptomyces</taxon>
    </lineage>
</organism>
<dbReference type="PANTHER" id="PTHR21621:SF0">
    <property type="entry name" value="BETA-CITRYLGLUTAMATE SYNTHASE B-RELATED"/>
    <property type="match status" value="1"/>
</dbReference>
<dbReference type="Gene3D" id="3.30.470.20">
    <property type="entry name" value="ATP-grasp fold, B domain"/>
    <property type="match status" value="1"/>
</dbReference>
<accession>A0A6I6NQ09</accession>
<dbReference type="GO" id="GO:0005524">
    <property type="term" value="F:ATP binding"/>
    <property type="evidence" value="ECO:0007669"/>
    <property type="project" value="UniProtKB-UniRule"/>
</dbReference>
<sequence>MSEPAVPADVWLLVRARPAELRRSTRELAAALAEAHGTRFALWHTDELLFGVRDGRLVLHTLGGVDLPAPEVVCVRQVPGPMHYDREVTLLRHLERMGSTLISPVDAQLRARNKVWQLQELALAGLPVPDTLSYATAPLEGVVHSPHLQTPCVVKSVSGAKGRQVFLAPDPGLLRELSGSLTQTAPFLFQEHVPHSHGRALRVVVVDGEPVDAVEHTSHHGALTANIAKGGSATRCPGRYPQAAELAVRAARALGLDVAGVDLLFAPDGAFTVCEVNAVPGWRPEMTTVTAAITACIARRMAARGGRTR</sequence>
<dbReference type="EMBL" id="CP047020">
    <property type="protein sequence ID" value="QHA10146.1"/>
    <property type="molecule type" value="Genomic_DNA"/>
</dbReference>
<dbReference type="SUPFAM" id="SSF56059">
    <property type="entry name" value="Glutathione synthetase ATP-binding domain-like"/>
    <property type="match status" value="1"/>
</dbReference>
<dbReference type="InterPro" id="IPR013651">
    <property type="entry name" value="ATP-grasp_RimK-type"/>
</dbReference>
<dbReference type="AlphaFoldDB" id="A0A6I6NQ09"/>
<dbReference type="GO" id="GO:0072590">
    <property type="term" value="F:N-acetyl-L-aspartate-L-glutamate ligase activity"/>
    <property type="evidence" value="ECO:0007669"/>
    <property type="project" value="TreeGrafter"/>
</dbReference>
<dbReference type="KEGG" id="sbro:GQF42_41600"/>
<dbReference type="Pfam" id="PF08443">
    <property type="entry name" value="RimK"/>
    <property type="match status" value="1"/>
</dbReference>
<dbReference type="InterPro" id="IPR011761">
    <property type="entry name" value="ATP-grasp"/>
</dbReference>
<dbReference type="Proteomes" id="UP000436138">
    <property type="component" value="Chromosome"/>
</dbReference>
<name>A0A6I6NQ09_9ACTN</name>
<proteinExistence type="predicted"/>
<dbReference type="InterPro" id="IPR004666">
    <property type="entry name" value="Rp_bS6_RimK/Lys_biosynth_LsyX"/>
</dbReference>
<keyword evidence="2 4" id="KW-0547">Nucleotide-binding</keyword>
<keyword evidence="7" id="KW-1185">Reference proteome</keyword>
<evidence type="ECO:0000313" key="7">
    <source>
        <dbReference type="Proteomes" id="UP000436138"/>
    </source>
</evidence>
<evidence type="ECO:0000256" key="3">
    <source>
        <dbReference type="ARBA" id="ARBA00022840"/>
    </source>
</evidence>
<dbReference type="GO" id="GO:0005737">
    <property type="term" value="C:cytoplasm"/>
    <property type="evidence" value="ECO:0007669"/>
    <property type="project" value="TreeGrafter"/>
</dbReference>
<evidence type="ECO:0000313" key="6">
    <source>
        <dbReference type="EMBL" id="QHA10146.1"/>
    </source>
</evidence>
<keyword evidence="6" id="KW-0436">Ligase</keyword>
<evidence type="ECO:0000259" key="5">
    <source>
        <dbReference type="PROSITE" id="PS50975"/>
    </source>
</evidence>
<evidence type="ECO:0000256" key="1">
    <source>
        <dbReference type="ARBA" id="ARBA00022723"/>
    </source>
</evidence>
<dbReference type="Gene3D" id="3.40.50.20">
    <property type="match status" value="1"/>
</dbReference>
<evidence type="ECO:0000256" key="4">
    <source>
        <dbReference type="PROSITE-ProRule" id="PRU00409"/>
    </source>
</evidence>
<dbReference type="NCBIfam" id="TIGR00768">
    <property type="entry name" value="rimK_fam"/>
    <property type="match status" value="1"/>
</dbReference>
<protein>
    <submittedName>
        <fullName evidence="6">RimK family alpha-L-glutamate ligase</fullName>
    </submittedName>
</protein>
<dbReference type="PANTHER" id="PTHR21621">
    <property type="entry name" value="RIBOSOMAL PROTEIN S6 MODIFICATION PROTEIN"/>
    <property type="match status" value="1"/>
</dbReference>